<feature type="domain" description="Immunoglobulin" evidence="7">
    <location>
        <begin position="28"/>
        <end position="129"/>
    </location>
</feature>
<keyword evidence="5" id="KW-1133">Transmembrane helix</keyword>
<evidence type="ECO:0000313" key="9">
    <source>
        <dbReference type="Proteomes" id="UP000579812"/>
    </source>
</evidence>
<feature type="compositionally biased region" description="Polar residues" evidence="4">
    <location>
        <begin position="245"/>
        <end position="254"/>
    </location>
</feature>
<feature type="signal peptide" evidence="6">
    <location>
        <begin position="1"/>
        <end position="22"/>
    </location>
</feature>
<feature type="chain" id="PRO_5029866358" description="Immunoglobulin domain-containing protein" evidence="6">
    <location>
        <begin position="23"/>
        <end position="425"/>
    </location>
</feature>
<organism evidence="8 9">
    <name type="scientific">Onychostoma macrolepis</name>
    <dbReference type="NCBI Taxonomy" id="369639"/>
    <lineage>
        <taxon>Eukaryota</taxon>
        <taxon>Metazoa</taxon>
        <taxon>Chordata</taxon>
        <taxon>Craniata</taxon>
        <taxon>Vertebrata</taxon>
        <taxon>Euteleostomi</taxon>
        <taxon>Actinopterygii</taxon>
        <taxon>Neopterygii</taxon>
        <taxon>Teleostei</taxon>
        <taxon>Ostariophysi</taxon>
        <taxon>Cypriniformes</taxon>
        <taxon>Cyprinidae</taxon>
        <taxon>Acrossocheilinae</taxon>
        <taxon>Onychostoma</taxon>
    </lineage>
</organism>
<evidence type="ECO:0000313" key="8">
    <source>
        <dbReference type="EMBL" id="KAF4118099.1"/>
    </source>
</evidence>
<comment type="subcellular location">
    <subcellularLocation>
        <location evidence="1">Membrane</location>
    </subcellularLocation>
</comment>
<dbReference type="PANTHER" id="PTHR11860">
    <property type="entry name" value="POLYMERIC-IMMUNOGLOBULIN RECEPTOR"/>
    <property type="match status" value="1"/>
</dbReference>
<feature type="domain" description="Immunoglobulin" evidence="7">
    <location>
        <begin position="131"/>
        <end position="230"/>
    </location>
</feature>
<dbReference type="Gene3D" id="2.60.40.10">
    <property type="entry name" value="Immunoglobulins"/>
    <property type="match status" value="2"/>
</dbReference>
<dbReference type="PANTHER" id="PTHR11860:SF118">
    <property type="entry name" value="CMRF35-LIKE MOLECULE 3-RELATED"/>
    <property type="match status" value="1"/>
</dbReference>
<dbReference type="SMART" id="SM00409">
    <property type="entry name" value="IG"/>
    <property type="match status" value="2"/>
</dbReference>
<dbReference type="Proteomes" id="UP000579812">
    <property type="component" value="Unassembled WGS sequence"/>
</dbReference>
<protein>
    <recommendedName>
        <fullName evidence="7">Immunoglobulin domain-containing protein</fullName>
    </recommendedName>
</protein>
<dbReference type="GO" id="GO:0004888">
    <property type="term" value="F:transmembrane signaling receptor activity"/>
    <property type="evidence" value="ECO:0007669"/>
    <property type="project" value="TreeGrafter"/>
</dbReference>
<evidence type="ECO:0000256" key="4">
    <source>
        <dbReference type="SAM" id="MobiDB-lite"/>
    </source>
</evidence>
<name>A0A7J6DFS8_9TELE</name>
<dbReference type="CDD" id="cd05716">
    <property type="entry name" value="IgV_pIgR_like"/>
    <property type="match status" value="2"/>
</dbReference>
<evidence type="ECO:0000259" key="7">
    <source>
        <dbReference type="SMART" id="SM00409"/>
    </source>
</evidence>
<keyword evidence="6" id="KW-0732">Signal</keyword>
<feature type="region of interest" description="Disordered" evidence="4">
    <location>
        <begin position="240"/>
        <end position="281"/>
    </location>
</feature>
<evidence type="ECO:0000256" key="1">
    <source>
        <dbReference type="ARBA" id="ARBA00004370"/>
    </source>
</evidence>
<dbReference type="SUPFAM" id="SSF48726">
    <property type="entry name" value="Immunoglobulin"/>
    <property type="match status" value="2"/>
</dbReference>
<dbReference type="AlphaFoldDB" id="A0A7J6DFS8"/>
<reference evidence="8 9" key="1">
    <citation type="submission" date="2020-04" db="EMBL/GenBank/DDBJ databases">
        <title>Chromosome-level genome assembly of a cyprinid fish Onychostoma macrolepis by integration of Nanopore Sequencing, Bionano and Hi-C technology.</title>
        <authorList>
            <person name="Wang D."/>
        </authorList>
    </citation>
    <scope>NUCLEOTIDE SEQUENCE [LARGE SCALE GENOMIC DNA]</scope>
    <source>
        <strain evidence="8">SWU-2019</strain>
        <tissue evidence="8">Muscle</tissue>
    </source>
</reference>
<dbReference type="InterPro" id="IPR013106">
    <property type="entry name" value="Ig_V-set"/>
</dbReference>
<accession>A0A7J6DFS8</accession>
<gene>
    <name evidence="8" type="ORF">G5714_000150</name>
</gene>
<dbReference type="InterPro" id="IPR036179">
    <property type="entry name" value="Ig-like_dom_sf"/>
</dbReference>
<dbReference type="InterPro" id="IPR013783">
    <property type="entry name" value="Ig-like_fold"/>
</dbReference>
<keyword evidence="3 5" id="KW-0472">Membrane</keyword>
<proteinExistence type="predicted"/>
<sequence length="425" mass="47177">MIQICDDKLLIFNLLLLMSVLACETSEILTFTAHERGKVEIQCPYESGYKEYKKYLCRGECLRVFKDKVVESESAAKDERFSLNDNKSAQIFTVTITDLRTEDRGKYWCGVKTGVGNLDDFTQIHLEIKHVSRVSGVTGEHLNIICHYESELKNDVKFICKESSTSLCEKSAIKVSSENNSNGRFSLRDDASAGVFTVNITDLTEEDSGIYWCGAVQRGQESKNKWISVTDLNISAVTSEMMPSKPTTTTTASFHTRKPVTADTASDKTNTSSSSSLPPPSSASSVLMFSHHLLMQGFTPIIMVVVIGILTGLGFSLFIYLRWRQKKEGTQPKDVIHGPNLPNGETREATQTDCDYEDIRTLDHPDHSLVLPGFAEHDASVYALAQLPSSPSDNLTYSSIKFTATHLSDRTSDGQETCDYATVRP</sequence>
<evidence type="ECO:0000256" key="6">
    <source>
        <dbReference type="SAM" id="SignalP"/>
    </source>
</evidence>
<dbReference type="InterPro" id="IPR050671">
    <property type="entry name" value="CD300_family_receptors"/>
</dbReference>
<keyword evidence="9" id="KW-1185">Reference proteome</keyword>
<evidence type="ECO:0000256" key="2">
    <source>
        <dbReference type="ARBA" id="ARBA00022692"/>
    </source>
</evidence>
<evidence type="ECO:0000256" key="3">
    <source>
        <dbReference type="ARBA" id="ARBA00023136"/>
    </source>
</evidence>
<evidence type="ECO:0000256" key="5">
    <source>
        <dbReference type="SAM" id="Phobius"/>
    </source>
</evidence>
<dbReference type="InterPro" id="IPR003599">
    <property type="entry name" value="Ig_sub"/>
</dbReference>
<keyword evidence="2 5" id="KW-0812">Transmembrane</keyword>
<dbReference type="GO" id="GO:0005886">
    <property type="term" value="C:plasma membrane"/>
    <property type="evidence" value="ECO:0007669"/>
    <property type="project" value="TreeGrafter"/>
</dbReference>
<feature type="transmembrane region" description="Helical" evidence="5">
    <location>
        <begin position="298"/>
        <end position="321"/>
    </location>
</feature>
<dbReference type="Pfam" id="PF07686">
    <property type="entry name" value="V-set"/>
    <property type="match status" value="2"/>
</dbReference>
<comment type="caution">
    <text evidence="8">The sequence shown here is derived from an EMBL/GenBank/DDBJ whole genome shotgun (WGS) entry which is preliminary data.</text>
</comment>
<dbReference type="EMBL" id="JAAMOB010000001">
    <property type="protein sequence ID" value="KAF4118099.1"/>
    <property type="molecule type" value="Genomic_DNA"/>
</dbReference>